<evidence type="ECO:0000259" key="1">
    <source>
        <dbReference type="SMART" id="SM00635"/>
    </source>
</evidence>
<dbReference type="Pfam" id="PF02368">
    <property type="entry name" value="Big_2"/>
    <property type="match status" value="1"/>
</dbReference>
<reference evidence="2" key="1">
    <citation type="submission" date="2020-10" db="EMBL/GenBank/DDBJ databases">
        <authorList>
            <person name="Gilroy R."/>
        </authorList>
    </citation>
    <scope>NUCLEOTIDE SEQUENCE</scope>
    <source>
        <strain evidence="2">ChiBcec7-5410</strain>
    </source>
</reference>
<dbReference type="Gene3D" id="2.60.40.1080">
    <property type="match status" value="1"/>
</dbReference>
<evidence type="ECO:0000313" key="2">
    <source>
        <dbReference type="EMBL" id="HIT93848.1"/>
    </source>
</evidence>
<feature type="non-terminal residue" evidence="2">
    <location>
        <position position="149"/>
    </location>
</feature>
<dbReference type="EMBL" id="DVLW01000039">
    <property type="protein sequence ID" value="HIT93848.1"/>
    <property type="molecule type" value="Genomic_DNA"/>
</dbReference>
<evidence type="ECO:0000313" key="3">
    <source>
        <dbReference type="Proteomes" id="UP000824160"/>
    </source>
</evidence>
<dbReference type="SMART" id="SM00635">
    <property type="entry name" value="BID_2"/>
    <property type="match status" value="1"/>
</dbReference>
<comment type="caution">
    <text evidence="2">The sequence shown here is derived from an EMBL/GenBank/DDBJ whole genome shotgun (WGS) entry which is preliminary data.</text>
</comment>
<accession>A0A9D1H567</accession>
<dbReference type="SUPFAM" id="SSF49373">
    <property type="entry name" value="Invasin/intimin cell-adhesion fragments"/>
    <property type="match status" value="1"/>
</dbReference>
<protein>
    <submittedName>
        <fullName evidence="2">Ig domain-containing protein</fullName>
    </submittedName>
</protein>
<sequence length="149" mass="15058">MSGYQYRCVVSNSAGEVTSDAVTLTVNKATVPVSSVTLNKNVLSLVEGASETLTATVQPTDATNKGVTWSSNNTAVATVENGKVTAVKEGVATITVTTTDGGKTATCAVTVNKPAPAEFVITFDPNGGYVSYTSAVTSGGKLSALPFAS</sequence>
<feature type="domain" description="BIG2" evidence="1">
    <location>
        <begin position="32"/>
        <end position="108"/>
    </location>
</feature>
<proteinExistence type="predicted"/>
<dbReference type="InterPro" id="IPR003343">
    <property type="entry name" value="Big_2"/>
</dbReference>
<dbReference type="Proteomes" id="UP000824160">
    <property type="component" value="Unassembled WGS sequence"/>
</dbReference>
<organism evidence="2 3">
    <name type="scientific">Candidatus Faecivivens stercoripullorum</name>
    <dbReference type="NCBI Taxonomy" id="2840805"/>
    <lineage>
        <taxon>Bacteria</taxon>
        <taxon>Bacillati</taxon>
        <taxon>Bacillota</taxon>
        <taxon>Clostridia</taxon>
        <taxon>Eubacteriales</taxon>
        <taxon>Oscillospiraceae</taxon>
        <taxon>Oscillospiraceae incertae sedis</taxon>
        <taxon>Candidatus Faecivivens</taxon>
    </lineage>
</organism>
<gene>
    <name evidence="2" type="ORF">IAC43_01560</name>
</gene>
<name>A0A9D1H567_9FIRM</name>
<dbReference type="AlphaFoldDB" id="A0A9D1H567"/>
<dbReference type="InterPro" id="IPR008964">
    <property type="entry name" value="Invasin/intimin_cell_adhesion"/>
</dbReference>
<reference evidence="2" key="2">
    <citation type="journal article" date="2021" name="PeerJ">
        <title>Extensive microbial diversity within the chicken gut microbiome revealed by metagenomics and culture.</title>
        <authorList>
            <person name="Gilroy R."/>
            <person name="Ravi A."/>
            <person name="Getino M."/>
            <person name="Pursley I."/>
            <person name="Horton D.L."/>
            <person name="Alikhan N.F."/>
            <person name="Baker D."/>
            <person name="Gharbi K."/>
            <person name="Hall N."/>
            <person name="Watson M."/>
            <person name="Adriaenssens E.M."/>
            <person name="Foster-Nyarko E."/>
            <person name="Jarju S."/>
            <person name="Secka A."/>
            <person name="Antonio M."/>
            <person name="Oren A."/>
            <person name="Chaudhuri R.R."/>
            <person name="La Ragione R."/>
            <person name="Hildebrand F."/>
            <person name="Pallen M.J."/>
        </authorList>
    </citation>
    <scope>NUCLEOTIDE SEQUENCE</scope>
    <source>
        <strain evidence="2">ChiBcec7-5410</strain>
    </source>
</reference>